<sequence length="101" mass="10950">MPGSPSESRAKRLRSVTAILLLNNNVAVTMVRSVHRASDNNRVGAMVATTVIEESNFTMVAVMEAMSVTIDHDTIIVPVMVSVVPMGLNYDRVGRGDRGHK</sequence>
<evidence type="ECO:0000313" key="1">
    <source>
        <dbReference type="EMBL" id="BAB54876.1"/>
    </source>
</evidence>
<organism evidence="1 2">
    <name type="scientific">Mesorhizobium japonicum (strain LMG 29417 / CECT 9101 / MAFF 303099)</name>
    <name type="common">Mesorhizobium loti (strain MAFF 303099)</name>
    <dbReference type="NCBI Taxonomy" id="266835"/>
    <lineage>
        <taxon>Bacteria</taxon>
        <taxon>Pseudomonadati</taxon>
        <taxon>Pseudomonadota</taxon>
        <taxon>Alphaproteobacteria</taxon>
        <taxon>Hyphomicrobiales</taxon>
        <taxon>Phyllobacteriaceae</taxon>
        <taxon>Mesorhizobium</taxon>
    </lineage>
</organism>
<name>Q98NX9_RHILO</name>
<dbReference type="Proteomes" id="UP000000552">
    <property type="component" value="Plasmid pMLb"/>
</dbReference>
<gene>
    <name evidence="1" type="ordered locus">mlr9693</name>
</gene>
<protein>
    <submittedName>
        <fullName evidence="1">Mlr9693 protein</fullName>
    </submittedName>
</protein>
<dbReference type="EMBL" id="AP003017">
    <property type="protein sequence ID" value="BAB54876.1"/>
    <property type="molecule type" value="Genomic_DNA"/>
</dbReference>
<geneLocation type="plasmid" evidence="1 2">
    <name>pMLb</name>
</geneLocation>
<dbReference type="AlphaFoldDB" id="Q98NX9"/>
<dbReference type="KEGG" id="mlo:mlr9693"/>
<proteinExistence type="predicted"/>
<dbReference type="HOGENOM" id="CLU_2289370_0_0_5"/>
<keyword evidence="1" id="KW-0614">Plasmid</keyword>
<reference evidence="1 2" key="1">
    <citation type="journal article" date="2000" name="DNA Res.">
        <title>Complete genome structure of the nitrogen-fixing symbiotic bacterium Mesorhizobium loti.</title>
        <authorList>
            <person name="Kaneko T."/>
            <person name="Nakamura Y."/>
            <person name="Sato S."/>
            <person name="Asamizu E."/>
            <person name="Kato T."/>
            <person name="Sasamoto S."/>
            <person name="Watanabe A."/>
            <person name="Idesawa K."/>
            <person name="Ishikawa A."/>
            <person name="Kawashima K."/>
            <person name="Kimura T."/>
            <person name="Kishida Y."/>
            <person name="Kiyokawa C."/>
            <person name="Kohara M."/>
            <person name="Matsumoto M."/>
            <person name="Matsuno A."/>
            <person name="Mochizuki Y."/>
            <person name="Nakayama S."/>
            <person name="Nakazaki N."/>
            <person name="Shimpo S."/>
            <person name="Sugimoto M."/>
            <person name="Takeuchi C."/>
            <person name="Yamada M."/>
            <person name="Tabata S."/>
        </authorList>
    </citation>
    <scope>NUCLEOTIDE SEQUENCE [LARGE SCALE GENOMIC DNA]</scope>
    <source>
        <strain evidence="2">LMG 29417 / CECT 9101 / MAFF 303099</strain>
        <plasmid evidence="1 2">pMLb</plasmid>
    </source>
</reference>
<accession>Q98NX9</accession>
<evidence type="ECO:0000313" key="2">
    <source>
        <dbReference type="Proteomes" id="UP000000552"/>
    </source>
</evidence>